<protein>
    <submittedName>
        <fullName evidence="5">Sulfonate ABC transporter, ATP-binding subunit SsuB</fullName>
    </submittedName>
</protein>
<dbReference type="Pfam" id="PF00005">
    <property type="entry name" value="ABC_tran"/>
    <property type="match status" value="1"/>
</dbReference>
<dbReference type="InterPro" id="IPR003439">
    <property type="entry name" value="ABC_transporter-like_ATP-bd"/>
</dbReference>
<evidence type="ECO:0000256" key="3">
    <source>
        <dbReference type="ARBA" id="ARBA00022840"/>
    </source>
</evidence>
<dbReference type="InterPro" id="IPR017871">
    <property type="entry name" value="ABC_transporter-like_CS"/>
</dbReference>
<keyword evidence="6" id="KW-1185">Reference proteome</keyword>
<dbReference type="Proteomes" id="UP000013378">
    <property type="component" value="Unassembled WGS sequence"/>
</dbReference>
<evidence type="ECO:0000313" key="5">
    <source>
        <dbReference type="EMBL" id="EOC99902.1"/>
    </source>
</evidence>
<dbReference type="InterPro" id="IPR027417">
    <property type="entry name" value="P-loop_NTPase"/>
</dbReference>
<dbReference type="InterPro" id="IPR003593">
    <property type="entry name" value="AAA+_ATPase"/>
</dbReference>
<feature type="domain" description="ABC transporter" evidence="4">
    <location>
        <begin position="4"/>
        <end position="224"/>
    </location>
</feature>
<keyword evidence="1" id="KW-0813">Transport</keyword>
<comment type="caution">
    <text evidence="5">The sequence shown here is derived from an EMBL/GenBank/DDBJ whole genome shotgun (WGS) entry which is preliminary data.</text>
</comment>
<dbReference type="PANTHER" id="PTHR42788">
    <property type="entry name" value="TAURINE IMPORT ATP-BINDING PROTEIN-RELATED"/>
    <property type="match status" value="1"/>
</dbReference>
<keyword evidence="3 5" id="KW-0067">ATP-binding</keyword>
<evidence type="ECO:0000256" key="2">
    <source>
        <dbReference type="ARBA" id="ARBA00022741"/>
    </source>
</evidence>
<accession>R1ARY3</accession>
<evidence type="ECO:0000259" key="4">
    <source>
        <dbReference type="PROSITE" id="PS50893"/>
    </source>
</evidence>
<organism evidence="5 6">
    <name type="scientific">Caldisalinibacter kiritimatiensis</name>
    <dbReference type="NCBI Taxonomy" id="1304284"/>
    <lineage>
        <taxon>Bacteria</taxon>
        <taxon>Bacillati</taxon>
        <taxon>Bacillota</taxon>
        <taxon>Tissierellia</taxon>
        <taxon>Tissierellales</taxon>
        <taxon>Thermohalobacteraceae</taxon>
        <taxon>Caldisalinibacter</taxon>
    </lineage>
</organism>
<dbReference type="OrthoDB" id="9801958at2"/>
<dbReference type="AlphaFoldDB" id="R1ARY3"/>
<dbReference type="EMBL" id="ARZA01000227">
    <property type="protein sequence ID" value="EOC99902.1"/>
    <property type="molecule type" value="Genomic_DNA"/>
</dbReference>
<evidence type="ECO:0000256" key="1">
    <source>
        <dbReference type="ARBA" id="ARBA00022448"/>
    </source>
</evidence>
<name>R1ARY3_9FIRM</name>
<dbReference type="GO" id="GO:0005524">
    <property type="term" value="F:ATP binding"/>
    <property type="evidence" value="ECO:0007669"/>
    <property type="project" value="UniProtKB-KW"/>
</dbReference>
<dbReference type="PANTHER" id="PTHR42788:SF13">
    <property type="entry name" value="ALIPHATIC SULFONATES IMPORT ATP-BINDING PROTEIN SSUB"/>
    <property type="match status" value="1"/>
</dbReference>
<dbReference type="eggNOG" id="COG1116">
    <property type="taxonomic scope" value="Bacteria"/>
</dbReference>
<dbReference type="STRING" id="1304284.L21TH_2054"/>
<dbReference type="PROSITE" id="PS00211">
    <property type="entry name" value="ABC_TRANSPORTER_1"/>
    <property type="match status" value="1"/>
</dbReference>
<dbReference type="Gene3D" id="3.40.50.300">
    <property type="entry name" value="P-loop containing nucleotide triphosphate hydrolases"/>
    <property type="match status" value="1"/>
</dbReference>
<dbReference type="InterPro" id="IPR050166">
    <property type="entry name" value="ABC_transporter_ATP-bind"/>
</dbReference>
<evidence type="ECO:0000313" key="6">
    <source>
        <dbReference type="Proteomes" id="UP000013378"/>
    </source>
</evidence>
<sequence length="271" mass="31068">MKAIQLKNITKSYDDTKILENFNLQIPHNEITCIIGPSGSGKSTILNLLSELLIPDSGEILNLNDKIVSYVFQSPRLLPWKTVKDNMKFVLDNKIEKNKLDEYIDGWLDAVELLDYKEYYPNQMSGGMKQRLALARGFAVPGNLLLMDEPFKGLDAPLRFKMVELIKKLWEKQKKTIVFVTHDIQEALLLGHSIIALGKKPVKIIENLTIDIPLNERKIGCVRLAKLEGYLFDLVEEGSLYKRHNKMNKHCCFENKSFLNIGSHYRKSSMT</sequence>
<keyword evidence="2" id="KW-0547">Nucleotide-binding</keyword>
<proteinExistence type="predicted"/>
<dbReference type="RefSeq" id="WP_006315478.1">
    <property type="nucleotide sequence ID" value="NZ_ARZA01000227.1"/>
</dbReference>
<dbReference type="PROSITE" id="PS50893">
    <property type="entry name" value="ABC_TRANSPORTER_2"/>
    <property type="match status" value="1"/>
</dbReference>
<dbReference type="GO" id="GO:0016887">
    <property type="term" value="F:ATP hydrolysis activity"/>
    <property type="evidence" value="ECO:0007669"/>
    <property type="project" value="InterPro"/>
</dbReference>
<gene>
    <name evidence="5" type="ORF">L21TH_2054</name>
</gene>
<dbReference type="SMART" id="SM00382">
    <property type="entry name" value="AAA"/>
    <property type="match status" value="1"/>
</dbReference>
<reference evidence="5 6" key="1">
    <citation type="journal article" date="2015" name="Geomicrobiol. J.">
        <title>Caldisalinibacter kiritimatiensis gen. nov., sp. nov., a moderately thermohalophilic thiosulfate-reducing bacterium from a hypersaline microbial mat.</title>
        <authorList>
            <person name="Ben Hania W."/>
            <person name="Joseph M."/>
            <person name="Fiebig A."/>
            <person name="Bunk B."/>
            <person name="Klenk H.-P."/>
            <person name="Fardeau M.-L."/>
            <person name="Spring S."/>
        </authorList>
    </citation>
    <scope>NUCLEOTIDE SEQUENCE [LARGE SCALE GENOMIC DNA]</scope>
    <source>
        <strain evidence="5 6">L21-TH-D2</strain>
    </source>
</reference>
<dbReference type="SUPFAM" id="SSF52540">
    <property type="entry name" value="P-loop containing nucleoside triphosphate hydrolases"/>
    <property type="match status" value="1"/>
</dbReference>